<name>A0AAJ5BHW0_9GAMM</name>
<protein>
    <submittedName>
        <fullName evidence="1">Uncharacterized protein</fullName>
    </submittedName>
</protein>
<organism evidence="1 2">
    <name type="scientific">Pragia fontium DSM 5563 = ATCC 49100</name>
    <dbReference type="NCBI Taxonomy" id="1122977"/>
    <lineage>
        <taxon>Bacteria</taxon>
        <taxon>Pseudomonadati</taxon>
        <taxon>Pseudomonadota</taxon>
        <taxon>Gammaproteobacteria</taxon>
        <taxon>Enterobacterales</taxon>
        <taxon>Budviciaceae</taxon>
        <taxon>Pragia</taxon>
    </lineage>
</organism>
<comment type="caution">
    <text evidence="1">The sequence shown here is derived from an EMBL/GenBank/DDBJ whole genome shotgun (WGS) entry which is preliminary data.</text>
</comment>
<proteinExistence type="predicted"/>
<dbReference type="AlphaFoldDB" id="A0AAJ5BHW0"/>
<accession>A0AAJ5BHW0</accession>
<evidence type="ECO:0000313" key="1">
    <source>
        <dbReference type="EMBL" id="SFD11787.1"/>
    </source>
</evidence>
<reference evidence="1 2" key="1">
    <citation type="submission" date="2016-10" db="EMBL/GenBank/DDBJ databases">
        <authorList>
            <person name="Varghese N."/>
            <person name="Submissions S."/>
        </authorList>
    </citation>
    <scope>NUCLEOTIDE SEQUENCE [LARGE SCALE GENOMIC DNA]</scope>
    <source>
        <strain evidence="1 2">DSM 5563</strain>
    </source>
</reference>
<dbReference type="EMBL" id="FOLW01000008">
    <property type="protein sequence ID" value="SFD11787.1"/>
    <property type="molecule type" value="Genomic_DNA"/>
</dbReference>
<evidence type="ECO:0000313" key="2">
    <source>
        <dbReference type="Proteomes" id="UP000226420"/>
    </source>
</evidence>
<dbReference type="Proteomes" id="UP000226420">
    <property type="component" value="Unassembled WGS sequence"/>
</dbReference>
<gene>
    <name evidence="1" type="ORF">SAMN02745723_10857</name>
</gene>
<sequence>MKTPLSGVFFTQNLFAQAKKQQQHYFIKLVLFVLSKNGF</sequence>